<feature type="compositionally biased region" description="Polar residues" evidence="5">
    <location>
        <begin position="1"/>
        <end position="18"/>
    </location>
</feature>
<evidence type="ECO:0000256" key="1">
    <source>
        <dbReference type="ARBA" id="ARBA00004123"/>
    </source>
</evidence>
<dbReference type="PANTHER" id="PTHR33572">
    <property type="entry name" value="SPORE DEVELOPMENT REGULATOR VOSA"/>
    <property type="match status" value="1"/>
</dbReference>
<protein>
    <recommendedName>
        <fullName evidence="6">Velvet domain-containing protein</fullName>
    </recommendedName>
</protein>
<dbReference type="AlphaFoldDB" id="A0A1X2GH51"/>
<accession>A0A1X2GH51</accession>
<evidence type="ECO:0000256" key="2">
    <source>
        <dbReference type="ARBA" id="ARBA00023015"/>
    </source>
</evidence>
<evidence type="ECO:0000256" key="5">
    <source>
        <dbReference type="SAM" id="MobiDB-lite"/>
    </source>
</evidence>
<dbReference type="PANTHER" id="PTHR33572:SF3">
    <property type="entry name" value="VELVET COMPLEX SUBUNIT B"/>
    <property type="match status" value="1"/>
</dbReference>
<dbReference type="Pfam" id="PF11754">
    <property type="entry name" value="Velvet"/>
    <property type="match status" value="1"/>
</dbReference>
<gene>
    <name evidence="7" type="ORF">DM01DRAFT_1305903</name>
</gene>
<evidence type="ECO:0000313" key="8">
    <source>
        <dbReference type="Proteomes" id="UP000242146"/>
    </source>
</evidence>
<dbReference type="OrthoDB" id="5599552at2759"/>
<keyword evidence="4" id="KW-0539">Nucleus</keyword>
<evidence type="ECO:0000259" key="6">
    <source>
        <dbReference type="PROSITE" id="PS51821"/>
    </source>
</evidence>
<dbReference type="Proteomes" id="UP000242146">
    <property type="component" value="Unassembled WGS sequence"/>
</dbReference>
<comment type="subcellular location">
    <subcellularLocation>
        <location evidence="1">Nucleus</location>
    </subcellularLocation>
</comment>
<reference evidence="7 8" key="1">
    <citation type="submission" date="2016-07" db="EMBL/GenBank/DDBJ databases">
        <title>Pervasive Adenine N6-methylation of Active Genes in Fungi.</title>
        <authorList>
            <consortium name="DOE Joint Genome Institute"/>
            <person name="Mondo S.J."/>
            <person name="Dannebaum R.O."/>
            <person name="Kuo R.C."/>
            <person name="Labutti K."/>
            <person name="Haridas S."/>
            <person name="Kuo A."/>
            <person name="Salamov A."/>
            <person name="Ahrendt S.R."/>
            <person name="Lipzen A."/>
            <person name="Sullivan W."/>
            <person name="Andreopoulos W.B."/>
            <person name="Clum A."/>
            <person name="Lindquist E."/>
            <person name="Daum C."/>
            <person name="Ramamoorthy G.K."/>
            <person name="Gryganskyi A."/>
            <person name="Culley D."/>
            <person name="Magnuson J.K."/>
            <person name="James T.Y."/>
            <person name="O'Malley M.A."/>
            <person name="Stajich J.E."/>
            <person name="Spatafora J.W."/>
            <person name="Visel A."/>
            <person name="Grigoriev I.V."/>
        </authorList>
    </citation>
    <scope>NUCLEOTIDE SEQUENCE [LARGE SCALE GENOMIC DNA]</scope>
    <source>
        <strain evidence="7 8">NRRL 3301</strain>
    </source>
</reference>
<dbReference type="InterPro" id="IPR021740">
    <property type="entry name" value="Velvet"/>
</dbReference>
<evidence type="ECO:0000256" key="3">
    <source>
        <dbReference type="ARBA" id="ARBA00023163"/>
    </source>
</evidence>
<dbReference type="GO" id="GO:0005634">
    <property type="term" value="C:nucleus"/>
    <property type="evidence" value="ECO:0007669"/>
    <property type="project" value="UniProtKB-SubCell"/>
</dbReference>
<organism evidence="7 8">
    <name type="scientific">Hesseltinella vesiculosa</name>
    <dbReference type="NCBI Taxonomy" id="101127"/>
    <lineage>
        <taxon>Eukaryota</taxon>
        <taxon>Fungi</taxon>
        <taxon>Fungi incertae sedis</taxon>
        <taxon>Mucoromycota</taxon>
        <taxon>Mucoromycotina</taxon>
        <taxon>Mucoromycetes</taxon>
        <taxon>Mucorales</taxon>
        <taxon>Cunninghamellaceae</taxon>
        <taxon>Hesseltinella</taxon>
    </lineage>
</organism>
<keyword evidence="2" id="KW-0805">Transcription regulation</keyword>
<feature type="domain" description="Velvet" evidence="6">
    <location>
        <begin position="208"/>
        <end position="404"/>
    </location>
</feature>
<dbReference type="InterPro" id="IPR037525">
    <property type="entry name" value="Velvet_dom"/>
</dbReference>
<sequence>MYSYFYTTDETQQHQPNEQPVIADKGPPSQSSNTFVDPATADPGAPADLTITPPQMHTGPPPPNTTLMDEHSFMLDEPPFTEFTYSTNPLLNDRVMTSALPSEPSSSSTFHAHPASSSTFSSSSSIQYTHPSTFSEPLPLFPSTASAQAAASFRQESDVFNQLISLAKDRTAAQLAPSASGLVSTASTLPASSATQTLSPSSFANPASTFERQYELVIIQQPLRARMCGYGDKDRRPVSPPPILQMIARTKDGHVVPPSTIDTSFFVVVCDSWHEDEQAEANLIAQTPSSSGSSDQRNLQMRNLVGTSVASANKLYGIDGQLGIFFVFHDISFRMEGNFKLRFSLTNLQSPQGHQVNTASPSPVLTETFSNTFVVLSAKRFPGVVRSTELSKWFAKQGVKIPVRKESEAKQKDDSV</sequence>
<evidence type="ECO:0000313" key="7">
    <source>
        <dbReference type="EMBL" id="ORX53634.1"/>
    </source>
</evidence>
<name>A0A1X2GH51_9FUNG</name>
<dbReference type="STRING" id="101127.A0A1X2GH51"/>
<keyword evidence="3" id="KW-0804">Transcription</keyword>
<dbReference type="Gene3D" id="2.60.40.3960">
    <property type="entry name" value="Velvet domain"/>
    <property type="match status" value="1"/>
</dbReference>
<comment type="caution">
    <text evidence="7">The sequence shown here is derived from an EMBL/GenBank/DDBJ whole genome shotgun (WGS) entry which is preliminary data.</text>
</comment>
<feature type="compositionally biased region" description="Low complexity" evidence="5">
    <location>
        <begin position="37"/>
        <end position="58"/>
    </location>
</feature>
<dbReference type="InterPro" id="IPR038491">
    <property type="entry name" value="Velvet_dom_sf"/>
</dbReference>
<dbReference type="EMBL" id="MCGT01000015">
    <property type="protein sequence ID" value="ORX53634.1"/>
    <property type="molecule type" value="Genomic_DNA"/>
</dbReference>
<keyword evidence="8" id="KW-1185">Reference proteome</keyword>
<dbReference type="PROSITE" id="PS51821">
    <property type="entry name" value="VELVET"/>
    <property type="match status" value="1"/>
</dbReference>
<proteinExistence type="predicted"/>
<feature type="region of interest" description="Disordered" evidence="5">
    <location>
        <begin position="1"/>
        <end position="70"/>
    </location>
</feature>
<evidence type="ECO:0000256" key="4">
    <source>
        <dbReference type="ARBA" id="ARBA00023242"/>
    </source>
</evidence>